<feature type="transmembrane region" description="Helical" evidence="1">
    <location>
        <begin position="791"/>
        <end position="811"/>
    </location>
</feature>
<keyword evidence="1" id="KW-1133">Transmembrane helix</keyword>
<reference evidence="2" key="1">
    <citation type="journal article" date="2014" name="Nucleic Acids Res.">
        <title>The evolutionary dynamics of variant antigen genes in Babesia reveal a history of genomic innovation underlying host-parasite interaction.</title>
        <authorList>
            <person name="Jackson A.P."/>
            <person name="Otto T.D."/>
            <person name="Darby A."/>
            <person name="Ramaprasad A."/>
            <person name="Xia D."/>
            <person name="Echaide I.E."/>
            <person name="Farber M."/>
            <person name="Gahlot S."/>
            <person name="Gamble J."/>
            <person name="Gupta D."/>
            <person name="Gupta Y."/>
            <person name="Jackson L."/>
            <person name="Malandrin L."/>
            <person name="Malas T.B."/>
            <person name="Moussa E."/>
            <person name="Nair M."/>
            <person name="Reid A.J."/>
            <person name="Sanders M."/>
            <person name="Sharma J."/>
            <person name="Tracey A."/>
            <person name="Quail M.A."/>
            <person name="Weir W."/>
            <person name="Wastling J.M."/>
            <person name="Hall N."/>
            <person name="Willadsen P."/>
            <person name="Lingelbach K."/>
            <person name="Shiels B."/>
            <person name="Tait A."/>
            <person name="Berriman M."/>
            <person name="Allred D.R."/>
            <person name="Pain A."/>
        </authorList>
    </citation>
    <scope>NUCLEOTIDE SEQUENCE</scope>
    <source>
        <strain evidence="2">1802A</strain>
    </source>
</reference>
<keyword evidence="1" id="KW-0472">Membrane</keyword>
<dbReference type="Pfam" id="PF12785">
    <property type="entry name" value="VESA1_N"/>
    <property type="match status" value="1"/>
</dbReference>
<gene>
    <name evidence="2" type="ORF">X943_000771</name>
</gene>
<protein>
    <submittedName>
        <fullName evidence="2">Variant erythrocyte surface antigen-1 family protein</fullName>
    </submittedName>
</protein>
<dbReference type="AlphaFoldDB" id="A0AAD9GHM1"/>
<dbReference type="EMBL" id="JAHBMH010000024">
    <property type="protein sequence ID" value="KAK1938388.1"/>
    <property type="molecule type" value="Genomic_DNA"/>
</dbReference>
<reference evidence="2" key="2">
    <citation type="submission" date="2021-05" db="EMBL/GenBank/DDBJ databases">
        <authorList>
            <person name="Pain A."/>
        </authorList>
    </citation>
    <scope>NUCLEOTIDE SEQUENCE</scope>
    <source>
        <strain evidence="2">1802A</strain>
    </source>
</reference>
<dbReference type="Proteomes" id="UP001195914">
    <property type="component" value="Unassembled WGS sequence"/>
</dbReference>
<keyword evidence="1" id="KW-0812">Transmembrane</keyword>
<dbReference type="InterPro" id="IPR024751">
    <property type="entry name" value="VESA1"/>
</dbReference>
<evidence type="ECO:0000256" key="1">
    <source>
        <dbReference type="SAM" id="Phobius"/>
    </source>
</evidence>
<organism evidence="2 3">
    <name type="scientific">Babesia divergens</name>
    <dbReference type="NCBI Taxonomy" id="32595"/>
    <lineage>
        <taxon>Eukaryota</taxon>
        <taxon>Sar</taxon>
        <taxon>Alveolata</taxon>
        <taxon>Apicomplexa</taxon>
        <taxon>Aconoidasida</taxon>
        <taxon>Piroplasmida</taxon>
        <taxon>Babesiidae</taxon>
        <taxon>Babesia</taxon>
    </lineage>
</organism>
<name>A0AAD9GHM1_BABDI</name>
<comment type="caution">
    <text evidence="2">The sequence shown here is derived from an EMBL/GenBank/DDBJ whole genome shotgun (WGS) entry which is preliminary data.</text>
</comment>
<keyword evidence="3" id="KW-1185">Reference proteome</keyword>
<proteinExistence type="predicted"/>
<sequence length="852" mass="94203">MTQASTASDLLRCPKNLKECIDWVVILSGTTSSNTDSLKNLASAVEAELKAAGVTVFPGLTDWITTFGNKIVGFLGIDQNEFSGKGIVKSGTYKSSYSSNANWPDCFKTRTPCCSPSCGCPPCSPGGCCDACPKRLCAKIFLGFLPCLFHALKFLREKCNAGWKEMQIKKDTPLGSFLLGMGFGHTHLDESKDGQKISGHLYTLLTSGSLIPLYNASTRYFTSLSSTSPSDPKSTPKDPQTVRDMLLWLYGLRFTSGFKALLDHCKDLCAPFGNSFHPDAFCYYIYTCCFILPVAAISTIQDPNSHVSTFFSSAEWRSFSYPEDPFELFEKFCEYVRKIYIPLTFLRFQCKNDSGQGGWKYCYYGGTCAKKFKDSLPPPKSDSCSCSGSNAGQGYLCSYSKGGSNSNTDVHKQHCDQSKNCLGFGPSVSNTCNPSKHTGSTSKPGSACKPCPHPLQAFLCDSNPQSPSSPFKLPSSFARLDFSQSPPVILGASSEFLTMGFNGHLSSTAKSGTSIADVLKSFCDFGFFPLTRLCDFVLCVTLRPPSSLVELFAFFRRIGETLKSDTFNSNFVEWINGEPGDYSGESLKKALETLYGSEDSHWDKSKNSHKDLAPKSTPATLYSLYDCSGAKGPSTPGPTCGPYIYPLIGDAFQLHPKAFTGTYLSWVCYLAEKFKKRLEEFKRDFEKCPHCKGSSGSSKCESIVNCPCAHPFLYRNGFIFWRAWSLNCTDAYGRSMHVDGTPKHDKGQDGCTQKSCRNFLDQLKKVLESDAPLDLLIKAIDNFLWSIRLPFFFGFLYVWFFVISYFCYAILIKLDISHTGSHLHLPRSFKILPSTLFSDASSKLKDLSYFTL</sequence>
<evidence type="ECO:0000313" key="3">
    <source>
        <dbReference type="Proteomes" id="UP001195914"/>
    </source>
</evidence>
<accession>A0AAD9GHM1</accession>
<evidence type="ECO:0000313" key="2">
    <source>
        <dbReference type="EMBL" id="KAK1938388.1"/>
    </source>
</evidence>